<dbReference type="GO" id="GO:0004300">
    <property type="term" value="F:enoyl-CoA hydratase activity"/>
    <property type="evidence" value="ECO:0007669"/>
    <property type="project" value="UniProtKB-EC"/>
</dbReference>
<evidence type="ECO:0000313" key="5">
    <source>
        <dbReference type="EMBL" id="GEL16422.1"/>
    </source>
</evidence>
<dbReference type="Gene3D" id="1.10.12.10">
    <property type="entry name" value="Lyase 2-enoyl-coa Hydratase, Chain A, domain 2"/>
    <property type="match status" value="1"/>
</dbReference>
<proteinExistence type="inferred from homology"/>
<name>A0A511CV25_9PSEU</name>
<dbReference type="PANTHER" id="PTHR11941">
    <property type="entry name" value="ENOYL-COA HYDRATASE-RELATED"/>
    <property type="match status" value="1"/>
</dbReference>
<comment type="caution">
    <text evidence="5">The sequence shown here is derived from an EMBL/GenBank/DDBJ whole genome shotgun (WGS) entry which is preliminary data.</text>
</comment>
<reference evidence="5 6" key="1">
    <citation type="submission" date="2019-07" db="EMBL/GenBank/DDBJ databases">
        <title>Whole genome shotgun sequence of Pseudonocardia asaccharolytica NBRC 16224.</title>
        <authorList>
            <person name="Hosoyama A."/>
            <person name="Uohara A."/>
            <person name="Ohji S."/>
            <person name="Ichikawa N."/>
        </authorList>
    </citation>
    <scope>NUCLEOTIDE SEQUENCE [LARGE SCALE GENOMIC DNA]</scope>
    <source>
        <strain evidence="5 6">NBRC 16224</strain>
    </source>
</reference>
<dbReference type="InterPro" id="IPR014748">
    <property type="entry name" value="Enoyl-CoA_hydra_C"/>
</dbReference>
<dbReference type="InterPro" id="IPR001753">
    <property type="entry name" value="Enoyl-CoA_hydra/iso"/>
</dbReference>
<protein>
    <submittedName>
        <fullName evidence="5">Crotonase</fullName>
    </submittedName>
</protein>
<evidence type="ECO:0000256" key="2">
    <source>
        <dbReference type="ARBA" id="ARBA00023239"/>
    </source>
</evidence>
<dbReference type="InterPro" id="IPR029045">
    <property type="entry name" value="ClpP/crotonase-like_dom_sf"/>
</dbReference>
<dbReference type="Pfam" id="PF00378">
    <property type="entry name" value="ECH_1"/>
    <property type="match status" value="1"/>
</dbReference>
<comment type="similarity">
    <text evidence="1">Belongs to the enoyl-CoA hydratase/isomerase family.</text>
</comment>
<comment type="catalytic activity">
    <reaction evidence="3">
        <text>a (3S)-3-hydroxyacyl-CoA = a (2E)-enoyl-CoA + H2O</text>
        <dbReference type="Rhea" id="RHEA:16105"/>
        <dbReference type="ChEBI" id="CHEBI:15377"/>
        <dbReference type="ChEBI" id="CHEBI:57318"/>
        <dbReference type="ChEBI" id="CHEBI:58856"/>
        <dbReference type="EC" id="4.2.1.17"/>
    </reaction>
</comment>
<dbReference type="SUPFAM" id="SSF52096">
    <property type="entry name" value="ClpP/crotonase"/>
    <property type="match status" value="1"/>
</dbReference>
<evidence type="ECO:0000313" key="6">
    <source>
        <dbReference type="Proteomes" id="UP000321328"/>
    </source>
</evidence>
<dbReference type="PANTHER" id="PTHR11941:SF54">
    <property type="entry name" value="ENOYL-COA HYDRATASE, MITOCHONDRIAL"/>
    <property type="match status" value="1"/>
</dbReference>
<dbReference type="EMBL" id="BJVI01000002">
    <property type="protein sequence ID" value="GEL16422.1"/>
    <property type="molecule type" value="Genomic_DNA"/>
</dbReference>
<gene>
    <name evidence="5" type="ORF">PA7_02590</name>
</gene>
<dbReference type="STRING" id="1123024.GCA_000423625_00512"/>
<dbReference type="Proteomes" id="UP000321328">
    <property type="component" value="Unassembled WGS sequence"/>
</dbReference>
<keyword evidence="2" id="KW-0456">Lyase</keyword>
<keyword evidence="6" id="KW-1185">Reference proteome</keyword>
<dbReference type="AlphaFoldDB" id="A0A511CV25"/>
<comment type="catalytic activity">
    <reaction evidence="4">
        <text>a 4-saturated-(3S)-3-hydroxyacyl-CoA = a (3E)-enoyl-CoA + H2O</text>
        <dbReference type="Rhea" id="RHEA:20724"/>
        <dbReference type="ChEBI" id="CHEBI:15377"/>
        <dbReference type="ChEBI" id="CHEBI:58521"/>
        <dbReference type="ChEBI" id="CHEBI:137480"/>
        <dbReference type="EC" id="4.2.1.17"/>
    </reaction>
</comment>
<evidence type="ECO:0000256" key="1">
    <source>
        <dbReference type="ARBA" id="ARBA00005254"/>
    </source>
</evidence>
<dbReference type="CDD" id="cd06558">
    <property type="entry name" value="crotonase-like"/>
    <property type="match status" value="1"/>
</dbReference>
<sequence>MSSAMDRTVRYELADHVATITLDRPDKLNAIDGAMRRDINEAFARFRFDDDAWVGIVTGNGRAFCAGADLGSQTGNPAGDFPGSFWERPTVNSFESGWEIFKPVIAAVNGHCLGYGLTLLTWCDFVIAGERATFGFPEVRVGIPTTVGALRLPQKIGWQYAMELLLTGERIDAARAKEIGLAGWVVGHDDLMSEARALAARLVRGAPLAQRATKEMAVRGPGMGAVDATRFGETMRRVAAATEDAAEGVAAFREGREPVWKGR</sequence>
<evidence type="ECO:0000256" key="4">
    <source>
        <dbReference type="ARBA" id="ARBA00023717"/>
    </source>
</evidence>
<dbReference type="GO" id="GO:0006635">
    <property type="term" value="P:fatty acid beta-oxidation"/>
    <property type="evidence" value="ECO:0007669"/>
    <property type="project" value="TreeGrafter"/>
</dbReference>
<dbReference type="Gene3D" id="3.90.226.10">
    <property type="entry name" value="2-enoyl-CoA Hydratase, Chain A, domain 1"/>
    <property type="match status" value="1"/>
</dbReference>
<evidence type="ECO:0000256" key="3">
    <source>
        <dbReference type="ARBA" id="ARBA00023709"/>
    </source>
</evidence>
<accession>A0A511CV25</accession>
<organism evidence="5 6">
    <name type="scientific">Pseudonocardia asaccharolytica DSM 44247 = NBRC 16224</name>
    <dbReference type="NCBI Taxonomy" id="1123024"/>
    <lineage>
        <taxon>Bacteria</taxon>
        <taxon>Bacillati</taxon>
        <taxon>Actinomycetota</taxon>
        <taxon>Actinomycetes</taxon>
        <taxon>Pseudonocardiales</taxon>
        <taxon>Pseudonocardiaceae</taxon>
        <taxon>Pseudonocardia</taxon>
    </lineage>
</organism>